<organism evidence="1 2">
    <name type="scientific">Rathayibacter iranicus</name>
    <dbReference type="NCBI Taxonomy" id="59737"/>
    <lineage>
        <taxon>Bacteria</taxon>
        <taxon>Bacillati</taxon>
        <taxon>Actinomycetota</taxon>
        <taxon>Actinomycetes</taxon>
        <taxon>Micrococcales</taxon>
        <taxon>Microbacteriaceae</taxon>
        <taxon>Rathayibacter</taxon>
    </lineage>
</organism>
<reference evidence="1 2" key="1">
    <citation type="submission" date="2018-03" db="EMBL/GenBank/DDBJ databases">
        <title>Bacteriophage NCPPB3778 and a type I-E CRISPR drive the evolution of the US Biological Select Agent, Rathayibacter toxicus.</title>
        <authorList>
            <person name="Davis E.W.II."/>
            <person name="Tabima J.F."/>
            <person name="Weisberg A.J."/>
            <person name="Dantas Lopes L."/>
            <person name="Wiseman M.S."/>
            <person name="Wiseman M.S."/>
            <person name="Pupko T."/>
            <person name="Belcher M.S."/>
            <person name="Sechler A.J."/>
            <person name="Tancos M.A."/>
            <person name="Schroeder B.K."/>
            <person name="Murray T.D."/>
            <person name="Luster D.G."/>
            <person name="Schneider W.L."/>
            <person name="Rogers E."/>
            <person name="Andreote F.D."/>
            <person name="Grunwald N.J."/>
            <person name="Putnam M.L."/>
            <person name="Chang J.H."/>
        </authorList>
    </citation>
    <scope>NUCLEOTIDE SEQUENCE [LARGE SCALE GENOMIC DNA]</scope>
    <source>
        <strain evidence="1 2">NCCPB 2253</strain>
    </source>
</reference>
<evidence type="ECO:0000313" key="1">
    <source>
        <dbReference type="EMBL" id="AZZ54642.1"/>
    </source>
</evidence>
<name>A0AAD1EL09_9MICO</name>
<gene>
    <name evidence="1" type="ORF">C7V51_01140</name>
</gene>
<accession>A0AAD1EL09</accession>
<proteinExistence type="predicted"/>
<dbReference type="Proteomes" id="UP000283946">
    <property type="component" value="Chromosome"/>
</dbReference>
<sequence>MRFGTHAVLIAAVKNVFTDPWPMTAWPKDHFIEVRNPGTSAPKFSPSATILASELNDVAEGFADAVTAAMSWTER</sequence>
<dbReference type="AlphaFoldDB" id="A0AAD1EL09"/>
<protein>
    <submittedName>
        <fullName evidence="1">Uncharacterized protein</fullName>
    </submittedName>
</protein>
<dbReference type="KEGG" id="ria:C7V51_01140"/>
<dbReference type="EMBL" id="CP028130">
    <property type="protein sequence ID" value="AZZ54642.1"/>
    <property type="molecule type" value="Genomic_DNA"/>
</dbReference>
<evidence type="ECO:0000313" key="2">
    <source>
        <dbReference type="Proteomes" id="UP000283946"/>
    </source>
</evidence>